<gene>
    <name evidence="3" type="ORF">GRI35_12580</name>
</gene>
<keyword evidence="1" id="KW-0472">Membrane</keyword>
<organism evidence="3 4">
    <name type="scientific">Pontixanthobacter aestiaquae</name>
    <dbReference type="NCBI Taxonomy" id="1509367"/>
    <lineage>
        <taxon>Bacteria</taxon>
        <taxon>Pseudomonadati</taxon>
        <taxon>Pseudomonadota</taxon>
        <taxon>Alphaproteobacteria</taxon>
        <taxon>Sphingomonadales</taxon>
        <taxon>Erythrobacteraceae</taxon>
        <taxon>Pontixanthobacter</taxon>
    </lineage>
</organism>
<evidence type="ECO:0000259" key="2">
    <source>
        <dbReference type="Pfam" id="PF03703"/>
    </source>
</evidence>
<evidence type="ECO:0000313" key="3">
    <source>
        <dbReference type="EMBL" id="MXO84205.1"/>
    </source>
</evidence>
<dbReference type="Pfam" id="PF03703">
    <property type="entry name" value="bPH_2"/>
    <property type="match status" value="1"/>
</dbReference>
<dbReference type="OrthoDB" id="7345733at2"/>
<comment type="caution">
    <text evidence="3">The sequence shown here is derived from an EMBL/GenBank/DDBJ whole genome shotgun (WGS) entry which is preliminary data.</text>
</comment>
<sequence>MSEYDHEPIRGLPEALPEDEHIIWQGAPDWKQMAASALHIRLSLFYFAIIAGVALTRGDPTTAAAMVAFALLVTAFFALFSYGVGRTTVYTLTNKRIVLRIGVALNKCINIPLSEIETANLKMLSGDTGSIVMTLKGMPRMGYIMLWPHARSLRFVRPQPMLRAIPDARKVAKSMFDATSAMQPIAQIDDAVSVPSTEGLPA</sequence>
<keyword evidence="1" id="KW-1133">Transmembrane helix</keyword>
<accession>A0A844Z8F6</accession>
<dbReference type="AlphaFoldDB" id="A0A844Z8F6"/>
<dbReference type="InterPro" id="IPR054839">
    <property type="entry name" value="puhB_PGC"/>
</dbReference>
<proteinExistence type="predicted"/>
<evidence type="ECO:0000313" key="4">
    <source>
        <dbReference type="Proteomes" id="UP000460290"/>
    </source>
</evidence>
<feature type="domain" description="YdbS-like PH" evidence="2">
    <location>
        <begin position="86"/>
        <end position="173"/>
    </location>
</feature>
<name>A0A844Z8F6_9SPHN</name>
<reference evidence="3 4" key="1">
    <citation type="submission" date="2019-12" db="EMBL/GenBank/DDBJ databases">
        <title>Genomic-based taxomic classification of the family Erythrobacteraceae.</title>
        <authorList>
            <person name="Xu L."/>
        </authorList>
    </citation>
    <scope>NUCLEOTIDE SEQUENCE [LARGE SCALE GENOMIC DNA]</scope>
    <source>
        <strain evidence="3 4">KCTC 42006</strain>
    </source>
</reference>
<dbReference type="InterPro" id="IPR005182">
    <property type="entry name" value="YdbS-like_PH"/>
</dbReference>
<evidence type="ECO:0000256" key="1">
    <source>
        <dbReference type="SAM" id="Phobius"/>
    </source>
</evidence>
<protein>
    <submittedName>
        <fullName evidence="3">PH domain-containing protein</fullName>
    </submittedName>
</protein>
<keyword evidence="4" id="KW-1185">Reference proteome</keyword>
<feature type="transmembrane region" description="Helical" evidence="1">
    <location>
        <begin position="38"/>
        <end position="56"/>
    </location>
</feature>
<dbReference type="NCBIfam" id="NF040894">
    <property type="entry name" value="puhB_PGC"/>
    <property type="match status" value="1"/>
</dbReference>
<dbReference type="RefSeq" id="WP_160614469.1">
    <property type="nucleotide sequence ID" value="NZ_JAUFQM010000001.1"/>
</dbReference>
<keyword evidence="1" id="KW-0812">Transmembrane</keyword>
<dbReference type="EMBL" id="WTYZ01000001">
    <property type="protein sequence ID" value="MXO84205.1"/>
    <property type="molecule type" value="Genomic_DNA"/>
</dbReference>
<feature type="transmembrane region" description="Helical" evidence="1">
    <location>
        <begin position="62"/>
        <end position="85"/>
    </location>
</feature>
<dbReference type="Proteomes" id="UP000460290">
    <property type="component" value="Unassembled WGS sequence"/>
</dbReference>